<dbReference type="SUPFAM" id="SSF56496">
    <property type="entry name" value="Fibrinogen C-terminal domain-like"/>
    <property type="match status" value="1"/>
</dbReference>
<dbReference type="SMART" id="SM01212">
    <property type="entry name" value="Fib_alpha"/>
    <property type="match status" value="1"/>
</dbReference>
<evidence type="ECO:0000256" key="8">
    <source>
        <dbReference type="ARBA" id="ARBA00025974"/>
    </source>
</evidence>
<keyword evidence="5" id="KW-0094">Blood coagulation</keyword>
<evidence type="ECO:0000256" key="3">
    <source>
        <dbReference type="ARBA" id="ARBA00022696"/>
    </source>
</evidence>
<evidence type="ECO:0000256" key="6">
    <source>
        <dbReference type="ARBA" id="ARBA00023157"/>
    </source>
</evidence>
<dbReference type="GO" id="GO:0072377">
    <property type="term" value="P:blood coagulation, common pathway"/>
    <property type="evidence" value="ECO:0007669"/>
    <property type="project" value="TreeGrafter"/>
</dbReference>
<keyword evidence="3" id="KW-0356">Hemostasis</keyword>
<evidence type="ECO:0000256" key="5">
    <source>
        <dbReference type="ARBA" id="ARBA00023084"/>
    </source>
</evidence>
<dbReference type="KEGG" id="pmrn:103091734"/>
<dbReference type="Proteomes" id="UP001318040">
    <property type="component" value="Chromosome 16"/>
</dbReference>
<keyword evidence="2" id="KW-0964">Secreted</keyword>
<dbReference type="PROSITE" id="PS00514">
    <property type="entry name" value="FIBRINOGEN_C_1"/>
    <property type="match status" value="1"/>
</dbReference>
<feature type="coiled-coil region" evidence="9">
    <location>
        <begin position="285"/>
        <end position="312"/>
    </location>
</feature>
<evidence type="ECO:0000256" key="9">
    <source>
        <dbReference type="SAM" id="Coils"/>
    </source>
</evidence>
<keyword evidence="7" id="KW-0325">Glycoprotein</keyword>
<dbReference type="GO" id="GO:0030674">
    <property type="term" value="F:protein-macromolecule adaptor activity"/>
    <property type="evidence" value="ECO:0007669"/>
    <property type="project" value="TreeGrafter"/>
</dbReference>
<sequence>MIKINNYRRSIQTKSLHTSRHGHRSHRVPFLLLINHWANNGSCIKETTDLPAEQEVSPSCRACQDERCRRVRVDIAVATTREMKWFWILCLVLPLTAAEDLSLVGQPENDYDTGDDDTAADPDSNNTAAALDVRGVRPLPSGTRVRRPPLPPPASGSGRRYEPRPTSVPKAGQEAQKAIRDEGGCMLPESDLGVLCPTGCELREELLKQRDPVRYKISMLKQNLTYFINSFDRMASDSNTLKQNVQTLRRRLNSRSSTHVDAQKEIENRYKEVKIRIESTVAGSLRSMKSVLEHLRAKMQRMEEAIKTQKELCSAPCTVNCHVPVVSGMHCEDIYRNGGRTSEAYYIQPDLFSKPYKVFCDMESHGGGWTVVQNRVDGSSNFARDWNTYKAGFGNIAFDNGKSICNIPGEYWLGTETVHQLTKQHTQQVLFDMSDWEGSSVYAQYASFRLENEAQGYRLWVEDYSGNAGNALLEGATQLMGDNRTMTIHNGMQFSTFDRDNDNWNPGDPTKHCSREDAGGWWYNRCHAANPNGRYYWGGIYTKEQADYGTDDGVVWMNWKGSWYSMRQMAMKLRPKWP</sequence>
<reference evidence="13" key="1">
    <citation type="submission" date="2025-08" db="UniProtKB">
        <authorList>
            <consortium name="RefSeq"/>
        </authorList>
    </citation>
    <scope>IDENTIFICATION</scope>
    <source>
        <tissue evidence="13">Sperm</tissue>
    </source>
</reference>
<dbReference type="GO" id="GO:0005577">
    <property type="term" value="C:fibrinogen complex"/>
    <property type="evidence" value="ECO:0007669"/>
    <property type="project" value="InterPro"/>
</dbReference>
<dbReference type="InterPro" id="IPR036056">
    <property type="entry name" value="Fibrinogen-like_C"/>
</dbReference>
<dbReference type="Gene3D" id="1.20.5.50">
    <property type="match status" value="2"/>
</dbReference>
<name>A0AAJ7T4M1_PETMA</name>
<dbReference type="PROSITE" id="PS51406">
    <property type="entry name" value="FIBRINOGEN_C_2"/>
    <property type="match status" value="1"/>
</dbReference>
<evidence type="ECO:0000259" key="11">
    <source>
        <dbReference type="PROSITE" id="PS51406"/>
    </source>
</evidence>
<feature type="compositionally biased region" description="Low complexity" evidence="10">
    <location>
        <begin position="121"/>
        <end position="130"/>
    </location>
</feature>
<evidence type="ECO:0000256" key="4">
    <source>
        <dbReference type="ARBA" id="ARBA00023054"/>
    </source>
</evidence>
<dbReference type="NCBIfam" id="NF040941">
    <property type="entry name" value="GGGWT_bact"/>
    <property type="match status" value="1"/>
</dbReference>
<dbReference type="CTD" id="2244"/>
<dbReference type="InterPro" id="IPR002181">
    <property type="entry name" value="Fibrinogen_a/b/g_C_dom"/>
</dbReference>
<dbReference type="Gene3D" id="3.90.215.10">
    <property type="entry name" value="Gamma Fibrinogen, chain A, domain 1"/>
    <property type="match status" value="1"/>
</dbReference>
<feature type="compositionally biased region" description="Acidic residues" evidence="10">
    <location>
        <begin position="109"/>
        <end position="120"/>
    </location>
</feature>
<dbReference type="GO" id="GO:0005201">
    <property type="term" value="F:extracellular matrix structural constituent"/>
    <property type="evidence" value="ECO:0007669"/>
    <property type="project" value="TreeGrafter"/>
</dbReference>
<dbReference type="SMART" id="SM00186">
    <property type="entry name" value="FBG"/>
    <property type="match status" value="1"/>
</dbReference>
<evidence type="ECO:0000256" key="7">
    <source>
        <dbReference type="ARBA" id="ARBA00023180"/>
    </source>
</evidence>
<keyword evidence="6" id="KW-1015">Disulfide bond</keyword>
<comment type="subcellular location">
    <subcellularLocation>
        <location evidence="1">Secreted</location>
    </subcellularLocation>
</comment>
<evidence type="ECO:0000256" key="10">
    <source>
        <dbReference type="SAM" id="MobiDB-lite"/>
    </source>
</evidence>
<dbReference type="PANTHER" id="PTHR47221:SF5">
    <property type="entry name" value="FIBRINOGEN C-TERMINAL DOMAIN-CONTAINING PROTEIN"/>
    <property type="match status" value="1"/>
</dbReference>
<dbReference type="PANTHER" id="PTHR47221">
    <property type="entry name" value="FIBRINOGEN ALPHA CHAIN"/>
    <property type="match status" value="1"/>
</dbReference>
<proteinExistence type="predicted"/>
<gene>
    <name evidence="13" type="primary">FGB</name>
</gene>
<keyword evidence="12" id="KW-1185">Reference proteome</keyword>
<protein>
    <submittedName>
        <fullName evidence="13">Fibrinogen beta chain isoform X1</fullName>
    </submittedName>
</protein>
<keyword evidence="4 9" id="KW-0175">Coiled coil</keyword>
<dbReference type="InterPro" id="IPR037579">
    <property type="entry name" value="FIB_ANG-like"/>
</dbReference>
<feature type="region of interest" description="Disordered" evidence="10">
    <location>
        <begin position="106"/>
        <end position="174"/>
    </location>
</feature>
<evidence type="ECO:0000256" key="1">
    <source>
        <dbReference type="ARBA" id="ARBA00004613"/>
    </source>
</evidence>
<dbReference type="AlphaFoldDB" id="A0AAJ7T4M1"/>
<dbReference type="GO" id="GO:0005102">
    <property type="term" value="F:signaling receptor binding"/>
    <property type="evidence" value="ECO:0007669"/>
    <property type="project" value="InterPro"/>
</dbReference>
<evidence type="ECO:0000256" key="2">
    <source>
        <dbReference type="ARBA" id="ARBA00022525"/>
    </source>
</evidence>
<dbReference type="Pfam" id="PF08702">
    <property type="entry name" value="Fib_alpha"/>
    <property type="match status" value="1"/>
</dbReference>
<accession>A0AAJ7T4M1</accession>
<comment type="subunit">
    <text evidence="8">Heterohexamer; disulfide linked. Contains 2 sets of 3 non-identical chains (alpha, beta and gamma). The 2 heterotrimers are in head to head conformation with the N-termini in a small central domain.</text>
</comment>
<dbReference type="Pfam" id="PF00147">
    <property type="entry name" value="Fibrinogen_C"/>
    <property type="match status" value="1"/>
</dbReference>
<dbReference type="CDD" id="cd00087">
    <property type="entry name" value="FReD"/>
    <property type="match status" value="1"/>
</dbReference>
<dbReference type="GO" id="GO:0051258">
    <property type="term" value="P:protein polymerization"/>
    <property type="evidence" value="ECO:0007669"/>
    <property type="project" value="InterPro"/>
</dbReference>
<dbReference type="RefSeq" id="XP_032811271.1">
    <property type="nucleotide sequence ID" value="XM_032955380.1"/>
</dbReference>
<evidence type="ECO:0000313" key="12">
    <source>
        <dbReference type="Proteomes" id="UP001318040"/>
    </source>
</evidence>
<dbReference type="InterPro" id="IPR012290">
    <property type="entry name" value="Fibrinogen_a/b/g_coil_dom"/>
</dbReference>
<feature type="domain" description="Fibrinogen C-terminal" evidence="11">
    <location>
        <begin position="322"/>
        <end position="577"/>
    </location>
</feature>
<dbReference type="GO" id="GO:0034116">
    <property type="term" value="P:positive regulation of heterotypic cell-cell adhesion"/>
    <property type="evidence" value="ECO:0007669"/>
    <property type="project" value="TreeGrafter"/>
</dbReference>
<dbReference type="InterPro" id="IPR014716">
    <property type="entry name" value="Fibrinogen_a/b/g_C_1"/>
</dbReference>
<dbReference type="GO" id="GO:0042730">
    <property type="term" value="P:fibrinolysis"/>
    <property type="evidence" value="ECO:0007669"/>
    <property type="project" value="TreeGrafter"/>
</dbReference>
<dbReference type="GO" id="GO:0070527">
    <property type="term" value="P:platelet aggregation"/>
    <property type="evidence" value="ECO:0007669"/>
    <property type="project" value="TreeGrafter"/>
</dbReference>
<organism evidence="12 13">
    <name type="scientific">Petromyzon marinus</name>
    <name type="common">Sea lamprey</name>
    <dbReference type="NCBI Taxonomy" id="7757"/>
    <lineage>
        <taxon>Eukaryota</taxon>
        <taxon>Metazoa</taxon>
        <taxon>Chordata</taxon>
        <taxon>Craniata</taxon>
        <taxon>Vertebrata</taxon>
        <taxon>Cyclostomata</taxon>
        <taxon>Hyperoartia</taxon>
        <taxon>Petromyzontiformes</taxon>
        <taxon>Petromyzontidae</taxon>
        <taxon>Petromyzon</taxon>
    </lineage>
</organism>
<evidence type="ECO:0000313" key="13">
    <source>
        <dbReference type="RefSeq" id="XP_032811271.1"/>
    </source>
</evidence>
<dbReference type="InterPro" id="IPR020837">
    <property type="entry name" value="Fibrinogen_CS"/>
</dbReference>
<dbReference type="SUPFAM" id="SSF58010">
    <property type="entry name" value="Fibrinogen coiled-coil and central regions"/>
    <property type="match status" value="1"/>
</dbReference>